<proteinExistence type="inferred from homology"/>
<dbReference type="InterPro" id="IPR001929">
    <property type="entry name" value="Germin"/>
</dbReference>
<dbReference type="Pfam" id="PF00190">
    <property type="entry name" value="Cupin_1"/>
    <property type="match status" value="1"/>
</dbReference>
<feature type="binding site" evidence="9">
    <location>
        <position position="118"/>
    </location>
    <ligand>
        <name>Mn(2+)</name>
        <dbReference type="ChEBI" id="CHEBI:29035"/>
    </ligand>
</feature>
<feature type="domain" description="Cupin type-1" evidence="12">
    <location>
        <begin position="63"/>
        <end position="213"/>
    </location>
</feature>
<evidence type="ECO:0000256" key="2">
    <source>
        <dbReference type="ARBA" id="ARBA00007456"/>
    </source>
</evidence>
<gene>
    <name evidence="13" type="ORF">SHERM_02523</name>
</gene>
<accession>A0A9N7NMP2</accession>
<comment type="subcellular location">
    <subcellularLocation>
        <location evidence="1 11">Secreted</location>
        <location evidence="1 11">Extracellular space</location>
        <location evidence="1 11">Apoplast</location>
    </subcellularLocation>
</comment>
<keyword evidence="6 10" id="KW-1015">Disulfide bond</keyword>
<dbReference type="Proteomes" id="UP001153555">
    <property type="component" value="Unassembled WGS sequence"/>
</dbReference>
<reference evidence="13" key="1">
    <citation type="submission" date="2019-12" db="EMBL/GenBank/DDBJ databases">
        <authorList>
            <person name="Scholes J."/>
        </authorList>
    </citation>
    <scope>NUCLEOTIDE SEQUENCE</scope>
</reference>
<dbReference type="PRINTS" id="PR00325">
    <property type="entry name" value="GERMIN"/>
</dbReference>
<comment type="similarity">
    <text evidence="2 11">Belongs to the germin family.</text>
</comment>
<organism evidence="13 14">
    <name type="scientific">Striga hermonthica</name>
    <name type="common">Purple witchweed</name>
    <name type="synonym">Buchnera hermonthica</name>
    <dbReference type="NCBI Taxonomy" id="68872"/>
    <lineage>
        <taxon>Eukaryota</taxon>
        <taxon>Viridiplantae</taxon>
        <taxon>Streptophyta</taxon>
        <taxon>Embryophyta</taxon>
        <taxon>Tracheophyta</taxon>
        <taxon>Spermatophyta</taxon>
        <taxon>Magnoliopsida</taxon>
        <taxon>eudicotyledons</taxon>
        <taxon>Gunneridae</taxon>
        <taxon>Pentapetalae</taxon>
        <taxon>asterids</taxon>
        <taxon>lamiids</taxon>
        <taxon>Lamiales</taxon>
        <taxon>Orobanchaceae</taxon>
        <taxon>Buchnereae</taxon>
        <taxon>Striga</taxon>
    </lineage>
</organism>
<dbReference type="CDD" id="cd02241">
    <property type="entry name" value="cupin_OxOx"/>
    <property type="match status" value="1"/>
</dbReference>
<feature type="binding site" evidence="9">
    <location>
        <position position="111"/>
    </location>
    <ligand>
        <name>Mn(2+)</name>
        <dbReference type="ChEBI" id="CHEBI:29035"/>
    </ligand>
</feature>
<feature type="binding site" evidence="8">
    <location>
        <position position="118"/>
    </location>
    <ligand>
        <name>oxalate</name>
        <dbReference type="ChEBI" id="CHEBI:30623"/>
    </ligand>
</feature>
<dbReference type="PANTHER" id="PTHR31238">
    <property type="entry name" value="GERMIN-LIKE PROTEIN SUBFAMILY 3 MEMBER 3"/>
    <property type="match status" value="1"/>
</dbReference>
<feature type="disulfide bond" evidence="10">
    <location>
        <begin position="31"/>
        <end position="49"/>
    </location>
</feature>
<dbReference type="OrthoDB" id="872791at2759"/>
<evidence type="ECO:0000256" key="4">
    <source>
        <dbReference type="ARBA" id="ARBA00022525"/>
    </source>
</evidence>
<protein>
    <recommendedName>
        <fullName evidence="11">Germin-like protein</fullName>
    </recommendedName>
</protein>
<evidence type="ECO:0000259" key="12">
    <source>
        <dbReference type="SMART" id="SM00835"/>
    </source>
</evidence>
<evidence type="ECO:0000256" key="5">
    <source>
        <dbReference type="ARBA" id="ARBA00022723"/>
    </source>
</evidence>
<dbReference type="EMBL" id="CACSLK010028053">
    <property type="protein sequence ID" value="CAA0834712.1"/>
    <property type="molecule type" value="Genomic_DNA"/>
</dbReference>
<dbReference type="AlphaFoldDB" id="A0A9N7NMP2"/>
<dbReference type="SMART" id="SM00835">
    <property type="entry name" value="Cupin_1"/>
    <property type="match status" value="1"/>
</dbReference>
<comment type="caution">
    <text evidence="13">The sequence shown here is derived from an EMBL/GenBank/DDBJ whole genome shotgun (WGS) entry which is preliminary data.</text>
</comment>
<evidence type="ECO:0000256" key="3">
    <source>
        <dbReference type="ARBA" id="ARBA00022523"/>
    </source>
</evidence>
<feature type="binding site" evidence="9">
    <location>
        <position position="158"/>
    </location>
    <ligand>
        <name>Mn(2+)</name>
        <dbReference type="ChEBI" id="CHEBI:29035"/>
    </ligand>
</feature>
<name>A0A9N7NMP2_STRHE</name>
<keyword evidence="7 8" id="KW-0464">Manganese</keyword>
<dbReference type="InterPro" id="IPR019780">
    <property type="entry name" value="Germin_Mn-BS"/>
</dbReference>
<evidence type="ECO:0000256" key="10">
    <source>
        <dbReference type="PIRSR" id="PIRSR601929-3"/>
    </source>
</evidence>
<keyword evidence="14" id="KW-1185">Reference proteome</keyword>
<dbReference type="InterPro" id="IPR011051">
    <property type="entry name" value="RmlC_Cupin_sf"/>
</dbReference>
<evidence type="ECO:0000313" key="14">
    <source>
        <dbReference type="Proteomes" id="UP001153555"/>
    </source>
</evidence>
<evidence type="ECO:0000256" key="1">
    <source>
        <dbReference type="ARBA" id="ARBA00004271"/>
    </source>
</evidence>
<evidence type="ECO:0000256" key="9">
    <source>
        <dbReference type="PIRSR" id="PIRSR601929-2"/>
    </source>
</evidence>
<evidence type="ECO:0000256" key="8">
    <source>
        <dbReference type="PIRSR" id="PIRSR601929-1"/>
    </source>
</evidence>
<feature type="binding site" evidence="8">
    <location>
        <position position="113"/>
    </location>
    <ligand>
        <name>oxalate</name>
        <dbReference type="ChEBI" id="CHEBI:30623"/>
    </ligand>
</feature>
<keyword evidence="11" id="KW-0732">Signal</keyword>
<evidence type="ECO:0000256" key="7">
    <source>
        <dbReference type="ARBA" id="ARBA00023211"/>
    </source>
</evidence>
<feature type="signal peptide" evidence="11">
    <location>
        <begin position="1"/>
        <end position="21"/>
    </location>
</feature>
<keyword evidence="3 11" id="KW-0052">Apoplast</keyword>
<evidence type="ECO:0000256" key="11">
    <source>
        <dbReference type="RuleBase" id="RU366015"/>
    </source>
</evidence>
<feature type="chain" id="PRO_5040537634" description="Germin-like protein" evidence="11">
    <location>
        <begin position="22"/>
        <end position="221"/>
    </location>
</feature>
<evidence type="ECO:0000313" key="13">
    <source>
        <dbReference type="EMBL" id="CAA0834712.1"/>
    </source>
</evidence>
<dbReference type="InterPro" id="IPR006045">
    <property type="entry name" value="Cupin_1"/>
</dbReference>
<keyword evidence="5 8" id="KW-0479">Metal-binding</keyword>
<dbReference type="SUPFAM" id="SSF51182">
    <property type="entry name" value="RmlC-like cupins"/>
    <property type="match status" value="1"/>
</dbReference>
<keyword evidence="4 11" id="KW-0964">Secreted</keyword>
<dbReference type="Gene3D" id="2.60.120.10">
    <property type="entry name" value="Jelly Rolls"/>
    <property type="match status" value="1"/>
</dbReference>
<dbReference type="InterPro" id="IPR014710">
    <property type="entry name" value="RmlC-like_jellyroll"/>
</dbReference>
<evidence type="ECO:0000256" key="6">
    <source>
        <dbReference type="ARBA" id="ARBA00023157"/>
    </source>
</evidence>
<dbReference type="GO" id="GO:0048046">
    <property type="term" value="C:apoplast"/>
    <property type="evidence" value="ECO:0007669"/>
    <property type="project" value="UniProtKB-SubCell"/>
</dbReference>
<dbReference type="PROSITE" id="PS00725">
    <property type="entry name" value="GERMIN"/>
    <property type="match status" value="1"/>
</dbReference>
<dbReference type="GO" id="GO:0030145">
    <property type="term" value="F:manganese ion binding"/>
    <property type="evidence" value="ECO:0007669"/>
    <property type="project" value="UniProtKB-UniRule"/>
</dbReference>
<feature type="binding site" evidence="9">
    <location>
        <position position="113"/>
    </location>
    <ligand>
        <name>Mn(2+)</name>
        <dbReference type="ChEBI" id="CHEBI:29035"/>
    </ligand>
</feature>
<sequence length="221" mass="23831">MAAVIIYLLSAIGIFLCPAFAFDPRPQQDICVADLSKGANPNGLLPLPCMDPTNVTADHFYSDDLRTPGNTNNPFRAAFTALDSAQVPGRNTLGMTVSRLDVGPAGFYAFHAHPRAAELFVVMRGQLEVGFVTSTQHRLYKKILSPGDVFYVPLGLLHYQRNPGNSSSTVAYSVLNSQSPGLNSITHAAFGASPSIDSGYLADAFQLDLRTIQSLQGKQWV</sequence>